<protein>
    <submittedName>
        <fullName evidence="1">Uncharacterized protein</fullName>
    </submittedName>
</protein>
<evidence type="ECO:0000313" key="1">
    <source>
        <dbReference type="EMBL" id="MBP0462495.1"/>
    </source>
</evidence>
<keyword evidence="2" id="KW-1185">Reference proteome</keyword>
<organism evidence="1 2">
    <name type="scientific">Roseomonas nitratireducens</name>
    <dbReference type="NCBI Taxonomy" id="2820810"/>
    <lineage>
        <taxon>Bacteria</taxon>
        <taxon>Pseudomonadati</taxon>
        <taxon>Pseudomonadota</taxon>
        <taxon>Alphaproteobacteria</taxon>
        <taxon>Acetobacterales</taxon>
        <taxon>Roseomonadaceae</taxon>
        <taxon>Roseomonas</taxon>
    </lineage>
</organism>
<gene>
    <name evidence="1" type="ORF">J5Y09_01100</name>
</gene>
<evidence type="ECO:0000313" key="2">
    <source>
        <dbReference type="Proteomes" id="UP000680815"/>
    </source>
</evidence>
<dbReference type="Proteomes" id="UP000680815">
    <property type="component" value="Unassembled WGS sequence"/>
</dbReference>
<sequence>MPIRLPLSVVLAAPLLIANGEPMPRITSDSHEYCTELVGRFARLPGAAVEPARSLAADGVRLCEEGQPRAGVAKLRRAIRAAQAPP</sequence>
<comment type="caution">
    <text evidence="1">The sequence shown here is derived from an EMBL/GenBank/DDBJ whole genome shotgun (WGS) entry which is preliminary data.</text>
</comment>
<accession>A0ABS4AMA7</accession>
<dbReference type="RefSeq" id="WP_209349866.1">
    <property type="nucleotide sequence ID" value="NZ_JAGIYZ010000001.1"/>
</dbReference>
<proteinExistence type="predicted"/>
<reference evidence="1 2" key="1">
    <citation type="submission" date="2021-03" db="EMBL/GenBank/DDBJ databases">
        <authorList>
            <person name="So Y."/>
        </authorList>
    </citation>
    <scope>NUCLEOTIDE SEQUENCE [LARGE SCALE GENOMIC DNA]</scope>
    <source>
        <strain evidence="1 2">PWR1</strain>
    </source>
</reference>
<dbReference type="EMBL" id="JAGIYZ010000001">
    <property type="protein sequence ID" value="MBP0462495.1"/>
    <property type="molecule type" value="Genomic_DNA"/>
</dbReference>
<name>A0ABS4AMA7_9PROT</name>